<sequence>MDAINELQLIGAIIYLIFGVSVMTKGRTASFFEKFLFSLSLIAFFLFAIWKGVELFPLIQTSPTVDDFPINISLGKPSHIILTTLSILFAIVGVLVIGMVHGWKESKIQRGLFLIILTPFLYILWPKLIVLIEYFFGN</sequence>
<keyword evidence="1" id="KW-0472">Membrane</keyword>
<gene>
    <name evidence="2" type="ORF">E2B99_09845</name>
</gene>
<keyword evidence="1" id="KW-0812">Transmembrane</keyword>
<dbReference type="AlphaFoldDB" id="A0A4Y7XAZ0"/>
<protein>
    <submittedName>
        <fullName evidence="2">Uncharacterized protein</fullName>
    </submittedName>
</protein>
<comment type="caution">
    <text evidence="2">The sequence shown here is derived from an EMBL/GenBank/DDBJ whole genome shotgun (WGS) entry which is preliminary data.</text>
</comment>
<feature type="transmembrane region" description="Helical" evidence="1">
    <location>
        <begin position="79"/>
        <end position="100"/>
    </location>
</feature>
<dbReference type="RefSeq" id="WP_026471978.1">
    <property type="nucleotide sequence ID" value="NZ_SNTY01000037.1"/>
</dbReference>
<name>A0A4Y7XAZ0_9GAMM</name>
<keyword evidence="1" id="KW-1133">Transmembrane helix</keyword>
<evidence type="ECO:0000313" key="3">
    <source>
        <dbReference type="Proteomes" id="UP000297834"/>
    </source>
</evidence>
<evidence type="ECO:0000256" key="1">
    <source>
        <dbReference type="SAM" id="Phobius"/>
    </source>
</evidence>
<feature type="transmembrane region" description="Helical" evidence="1">
    <location>
        <begin position="6"/>
        <end position="23"/>
    </location>
</feature>
<feature type="transmembrane region" description="Helical" evidence="1">
    <location>
        <begin position="112"/>
        <end position="136"/>
    </location>
</feature>
<proteinExistence type="predicted"/>
<keyword evidence="3" id="KW-1185">Reference proteome</keyword>
<reference evidence="2 3" key="1">
    <citation type="submission" date="2019-03" db="EMBL/GenBank/DDBJ databases">
        <title>Alkanindiges illinoisensis: a potential pathogenic isolated from ascites of a gastric cancer patient with abdominal metastasis.</title>
        <authorList>
            <person name="Hu X."/>
            <person name="Yang B."/>
            <person name="Yan X."/>
            <person name="Lin L."/>
            <person name="Zhao H."/>
            <person name="Zhou F."/>
            <person name="Su B."/>
            <person name="Chen J."/>
            <person name="Rui Y."/>
            <person name="Wang Q."/>
            <person name="Zheng L."/>
        </authorList>
    </citation>
    <scope>NUCLEOTIDE SEQUENCE [LARGE SCALE GENOMIC DNA]</scope>
    <source>
        <strain evidence="2 3">NFYY 23406</strain>
    </source>
</reference>
<organism evidence="2 3">
    <name type="scientific">Alkanindiges illinoisensis</name>
    <dbReference type="NCBI Taxonomy" id="197183"/>
    <lineage>
        <taxon>Bacteria</taxon>
        <taxon>Pseudomonadati</taxon>
        <taxon>Pseudomonadota</taxon>
        <taxon>Gammaproteobacteria</taxon>
        <taxon>Moraxellales</taxon>
        <taxon>Moraxellaceae</taxon>
        <taxon>Alkanindiges</taxon>
    </lineage>
</organism>
<dbReference type="STRING" id="1120977.GCA_000619845_02884"/>
<dbReference type="OrthoDB" id="6717419at2"/>
<accession>A0A4Y7XAZ0</accession>
<dbReference type="EMBL" id="SNTY01000037">
    <property type="protein sequence ID" value="TEU25405.1"/>
    <property type="molecule type" value="Genomic_DNA"/>
</dbReference>
<feature type="transmembrane region" description="Helical" evidence="1">
    <location>
        <begin position="35"/>
        <end position="59"/>
    </location>
</feature>
<dbReference type="Proteomes" id="UP000297834">
    <property type="component" value="Unassembled WGS sequence"/>
</dbReference>
<evidence type="ECO:0000313" key="2">
    <source>
        <dbReference type="EMBL" id="TEU25405.1"/>
    </source>
</evidence>